<dbReference type="RefSeq" id="XP_060293750.1">
    <property type="nucleotide sequence ID" value="XM_060442180.1"/>
</dbReference>
<proteinExistence type="predicted"/>
<comment type="caution">
    <text evidence="2">The sequence shown here is derived from an EMBL/GenBank/DDBJ whole genome shotgun (WGS) entry which is preliminary data.</text>
</comment>
<keyword evidence="1" id="KW-1133">Transmembrane helix</keyword>
<evidence type="ECO:0000256" key="1">
    <source>
        <dbReference type="SAM" id="Phobius"/>
    </source>
</evidence>
<protein>
    <submittedName>
        <fullName evidence="2">Uncharacterized protein</fullName>
    </submittedName>
</protein>
<sequence>MNILFLRRPPLWIVAAAATAEVGVAAAVAGAVYILFLRCRETFGKIRRSARPQSPLLASSCCWALVSLGSTECNVEGHFSFSKTSPDSDCGA</sequence>
<organism evidence="2 3">
    <name type="scientific">Lasiosphaeria miniovina</name>
    <dbReference type="NCBI Taxonomy" id="1954250"/>
    <lineage>
        <taxon>Eukaryota</taxon>
        <taxon>Fungi</taxon>
        <taxon>Dikarya</taxon>
        <taxon>Ascomycota</taxon>
        <taxon>Pezizomycotina</taxon>
        <taxon>Sordariomycetes</taxon>
        <taxon>Sordariomycetidae</taxon>
        <taxon>Sordariales</taxon>
        <taxon>Lasiosphaeriaceae</taxon>
        <taxon>Lasiosphaeria</taxon>
    </lineage>
</organism>
<dbReference type="EMBL" id="JAUIRO010000005">
    <property type="protein sequence ID" value="KAK0712427.1"/>
    <property type="molecule type" value="Genomic_DNA"/>
</dbReference>
<name>A0AA40AAS6_9PEZI</name>
<dbReference type="GeneID" id="85325450"/>
<keyword evidence="1" id="KW-0472">Membrane</keyword>
<feature type="transmembrane region" description="Helical" evidence="1">
    <location>
        <begin position="12"/>
        <end position="37"/>
    </location>
</feature>
<evidence type="ECO:0000313" key="3">
    <source>
        <dbReference type="Proteomes" id="UP001172101"/>
    </source>
</evidence>
<reference evidence="2" key="1">
    <citation type="submission" date="2023-06" db="EMBL/GenBank/DDBJ databases">
        <title>Genome-scale phylogeny and comparative genomics of the fungal order Sordariales.</title>
        <authorList>
            <consortium name="Lawrence Berkeley National Laboratory"/>
            <person name="Hensen N."/>
            <person name="Bonometti L."/>
            <person name="Westerberg I."/>
            <person name="Brannstrom I.O."/>
            <person name="Guillou S."/>
            <person name="Cros-Aarteil S."/>
            <person name="Calhoun S."/>
            <person name="Haridas S."/>
            <person name="Kuo A."/>
            <person name="Mondo S."/>
            <person name="Pangilinan J."/>
            <person name="Riley R."/>
            <person name="LaButti K."/>
            <person name="Andreopoulos B."/>
            <person name="Lipzen A."/>
            <person name="Chen C."/>
            <person name="Yanf M."/>
            <person name="Daum C."/>
            <person name="Ng V."/>
            <person name="Clum A."/>
            <person name="Steindorff A."/>
            <person name="Ohm R."/>
            <person name="Martin F."/>
            <person name="Silar P."/>
            <person name="Natvig D."/>
            <person name="Lalanne C."/>
            <person name="Gautier V."/>
            <person name="Ament-velasquez S.L."/>
            <person name="Kruys A."/>
            <person name="Hutchinson M.I."/>
            <person name="Powell A.J."/>
            <person name="Barry K."/>
            <person name="Miller A.N."/>
            <person name="Grigoriev I.V."/>
            <person name="Debuchy R."/>
            <person name="Gladieux P."/>
            <person name="Thoren M.H."/>
            <person name="Johannesson H."/>
        </authorList>
    </citation>
    <scope>NUCLEOTIDE SEQUENCE</scope>
    <source>
        <strain evidence="2">SMH2392-1A</strain>
    </source>
</reference>
<accession>A0AA40AAS6</accession>
<gene>
    <name evidence="2" type="ORF">B0T26DRAFT_714286</name>
</gene>
<evidence type="ECO:0000313" key="2">
    <source>
        <dbReference type="EMBL" id="KAK0712427.1"/>
    </source>
</evidence>
<keyword evidence="3" id="KW-1185">Reference proteome</keyword>
<dbReference type="Proteomes" id="UP001172101">
    <property type="component" value="Unassembled WGS sequence"/>
</dbReference>
<dbReference type="AlphaFoldDB" id="A0AA40AAS6"/>
<keyword evidence="1" id="KW-0812">Transmembrane</keyword>